<dbReference type="EMBL" id="CYHC01000017">
    <property type="protein sequence ID" value="CUA90967.1"/>
    <property type="molecule type" value="Genomic_DNA"/>
</dbReference>
<dbReference type="Proteomes" id="UP000182178">
    <property type="component" value="Unassembled WGS sequence"/>
</dbReference>
<accession>A0ABP2ABV8</accession>
<reference evidence="1 2" key="1">
    <citation type="submission" date="2015-08" db="EMBL/GenBank/DDBJ databases">
        <authorList>
            <person name="Varghese N."/>
        </authorList>
    </citation>
    <scope>NUCLEOTIDE SEQUENCE [LARGE SCALE GENOMIC DNA]</scope>
    <source>
        <strain evidence="1 2">DSM 18167</strain>
    </source>
</reference>
<gene>
    <name evidence="1" type="ORF">Ga0061061_11722</name>
</gene>
<sequence>MENEIQNAVDALDNPAYTETSDIDVILNGEVVSEGKGFTPKTFAPHFAAALLAHALGHSVELIVHNPVVFDMMTANGRDAQPHERFNITLKAAA</sequence>
<name>A0ABP2ABV8_9HYPH</name>
<proteinExistence type="predicted"/>
<comment type="caution">
    <text evidence="1">The sequence shown here is derived from an EMBL/GenBank/DDBJ whole genome shotgun (WGS) entry which is preliminary data.</text>
</comment>
<keyword evidence="2" id="KW-1185">Reference proteome</keyword>
<organism evidence="1 2">
    <name type="scientific">Chelatococcus sambhunathii</name>
    <dbReference type="NCBI Taxonomy" id="363953"/>
    <lineage>
        <taxon>Bacteria</taxon>
        <taxon>Pseudomonadati</taxon>
        <taxon>Pseudomonadota</taxon>
        <taxon>Alphaproteobacteria</taxon>
        <taxon>Hyphomicrobiales</taxon>
        <taxon>Chelatococcaceae</taxon>
        <taxon>Chelatococcus</taxon>
    </lineage>
</organism>
<evidence type="ECO:0000313" key="2">
    <source>
        <dbReference type="Proteomes" id="UP000182178"/>
    </source>
</evidence>
<protein>
    <submittedName>
        <fullName evidence="1">Uncharacterized protein</fullName>
    </submittedName>
</protein>
<dbReference type="RefSeq" id="WP_055461000.1">
    <property type="nucleotide sequence ID" value="NZ_CYHC01000017.1"/>
</dbReference>
<evidence type="ECO:0000313" key="1">
    <source>
        <dbReference type="EMBL" id="CUA90967.1"/>
    </source>
</evidence>